<keyword evidence="4" id="KW-1185">Reference proteome</keyword>
<feature type="chain" id="PRO_5028943419" evidence="2">
    <location>
        <begin position="26"/>
        <end position="178"/>
    </location>
</feature>
<keyword evidence="2" id="KW-0732">Signal</keyword>
<feature type="transmembrane region" description="Helical" evidence="1">
    <location>
        <begin position="148"/>
        <end position="170"/>
    </location>
</feature>
<dbReference type="EMBL" id="CP058554">
    <property type="protein sequence ID" value="QMV72198.1"/>
    <property type="molecule type" value="Genomic_DNA"/>
</dbReference>
<accession>A0A7G5EDX3</accession>
<dbReference type="Proteomes" id="UP000515240">
    <property type="component" value="Chromosome"/>
</dbReference>
<keyword evidence="1" id="KW-1133">Transmembrane helix</keyword>
<evidence type="ECO:0000256" key="1">
    <source>
        <dbReference type="SAM" id="Phobius"/>
    </source>
</evidence>
<keyword evidence="1" id="KW-0812">Transmembrane</keyword>
<dbReference type="AlphaFoldDB" id="A0A7G5EDX3"/>
<proteinExistence type="predicted"/>
<feature type="signal peptide" evidence="2">
    <location>
        <begin position="1"/>
        <end position="25"/>
    </location>
</feature>
<reference evidence="3 4" key="1">
    <citation type="journal article" date="2020" name="G3 (Bethesda)">
        <title>CeMbio - The Caenorhabditis elegans Microbiome Resource.</title>
        <authorList>
            <person name="Dirksen P."/>
            <person name="Assie A."/>
            <person name="Zimmermann J."/>
            <person name="Zhang F."/>
            <person name="Tietje A.M."/>
            <person name="Marsh S.A."/>
            <person name="Felix M.A."/>
            <person name="Shapira M."/>
            <person name="Kaleta C."/>
            <person name="Schulenburg H."/>
            <person name="Samuel B."/>
        </authorList>
    </citation>
    <scope>NUCLEOTIDE SEQUENCE [LARGE SCALE GENOMIC DNA]</scope>
    <source>
        <strain evidence="3 4">BIGb0172</strain>
    </source>
</reference>
<evidence type="ECO:0000313" key="4">
    <source>
        <dbReference type="Proteomes" id="UP000515240"/>
    </source>
</evidence>
<sequence length="178" mass="19216">MKSPLFFVKLSLAFFPLMGVQPIWAQKMLDSSAGTPLPYSLPWSEYRLGRSAALSSMSITAASDCKKQRVADVDRYPSHWTRFMQNTPDCAAVPGQHHFSTVQSSGVPAMAQNHAAEGFKTIGDQGLRRSSGSLVGTAPALEPERSKLLSLSTIKLVLMGAALALLVMGVGHKTLGRW</sequence>
<evidence type="ECO:0000313" key="3">
    <source>
        <dbReference type="EMBL" id="QMV72198.1"/>
    </source>
</evidence>
<protein>
    <submittedName>
        <fullName evidence="3">Uncharacterized protein</fullName>
    </submittedName>
</protein>
<name>A0A7G5EDX3_9BURK</name>
<keyword evidence="1" id="KW-0472">Membrane</keyword>
<gene>
    <name evidence="3" type="ORF">HS961_04800</name>
</gene>
<evidence type="ECO:0000256" key="2">
    <source>
        <dbReference type="SAM" id="SignalP"/>
    </source>
</evidence>
<organism evidence="3 4">
    <name type="scientific">Comamonas piscis</name>
    <dbReference type="NCBI Taxonomy" id="1562974"/>
    <lineage>
        <taxon>Bacteria</taxon>
        <taxon>Pseudomonadati</taxon>
        <taxon>Pseudomonadota</taxon>
        <taxon>Betaproteobacteria</taxon>
        <taxon>Burkholderiales</taxon>
        <taxon>Comamonadaceae</taxon>
        <taxon>Comamonas</taxon>
    </lineage>
</organism>
<dbReference type="RefSeq" id="WP_182326621.1">
    <property type="nucleotide sequence ID" value="NZ_CP058554.1"/>
</dbReference>
<dbReference type="KEGG" id="cpis:HS961_04800"/>